<keyword evidence="4" id="KW-0862">Zinc</keyword>
<dbReference type="OrthoDB" id="5819553at2759"/>
<keyword evidence="5" id="KW-0539">Nucleus</keyword>
<dbReference type="PANTHER" id="PTHR46481:SF10">
    <property type="entry name" value="ZINC FINGER BED DOMAIN-CONTAINING PROTEIN 39"/>
    <property type="match status" value="1"/>
</dbReference>
<dbReference type="InterPro" id="IPR012337">
    <property type="entry name" value="RNaseH-like_sf"/>
</dbReference>
<evidence type="ECO:0000256" key="4">
    <source>
        <dbReference type="ARBA" id="ARBA00022833"/>
    </source>
</evidence>
<dbReference type="InterPro" id="IPR052035">
    <property type="entry name" value="ZnF_BED_domain_contain"/>
</dbReference>
<name>A0A016S8V5_9BILA</name>
<dbReference type="Pfam" id="PF05699">
    <property type="entry name" value="Dimer_Tnp_hAT"/>
    <property type="match status" value="1"/>
</dbReference>
<evidence type="ECO:0000259" key="7">
    <source>
        <dbReference type="Pfam" id="PF05699"/>
    </source>
</evidence>
<dbReference type="PANTHER" id="PTHR46481">
    <property type="entry name" value="ZINC FINGER BED DOMAIN-CONTAINING PROTEIN 4"/>
    <property type="match status" value="1"/>
</dbReference>
<evidence type="ECO:0000256" key="2">
    <source>
        <dbReference type="ARBA" id="ARBA00022723"/>
    </source>
</evidence>
<keyword evidence="3" id="KW-0863">Zinc-finger</keyword>
<dbReference type="EMBL" id="JARK01001605">
    <property type="protein sequence ID" value="EYB87035.1"/>
    <property type="molecule type" value="Genomic_DNA"/>
</dbReference>
<evidence type="ECO:0000256" key="3">
    <source>
        <dbReference type="ARBA" id="ARBA00022771"/>
    </source>
</evidence>
<feature type="domain" description="HAT C-terminal dimerisation" evidence="7">
    <location>
        <begin position="487"/>
        <end position="568"/>
    </location>
</feature>
<dbReference type="GO" id="GO:0008270">
    <property type="term" value="F:zinc ion binding"/>
    <property type="evidence" value="ECO:0007669"/>
    <property type="project" value="UniProtKB-KW"/>
</dbReference>
<evidence type="ECO:0000256" key="5">
    <source>
        <dbReference type="ARBA" id="ARBA00023242"/>
    </source>
</evidence>
<evidence type="ECO:0000256" key="1">
    <source>
        <dbReference type="ARBA" id="ARBA00004123"/>
    </source>
</evidence>
<dbReference type="AlphaFoldDB" id="A0A016S8V5"/>
<evidence type="ECO:0000313" key="8">
    <source>
        <dbReference type="EMBL" id="EYB87035.1"/>
    </source>
</evidence>
<keyword evidence="9" id="KW-1185">Reference proteome</keyword>
<protein>
    <recommendedName>
        <fullName evidence="7">HAT C-terminal dimerisation domain-containing protein</fullName>
    </recommendedName>
</protein>
<accession>A0A016S8V5</accession>
<gene>
    <name evidence="8" type="primary">Acey_s0269.g820</name>
    <name evidence="8" type="ORF">Y032_0269g820</name>
</gene>
<dbReference type="GO" id="GO:0046983">
    <property type="term" value="F:protein dimerization activity"/>
    <property type="evidence" value="ECO:0007669"/>
    <property type="project" value="InterPro"/>
</dbReference>
<keyword evidence="2" id="KW-0479">Metal-binding</keyword>
<feature type="region of interest" description="Disordered" evidence="6">
    <location>
        <begin position="1"/>
        <end position="21"/>
    </location>
</feature>
<sequence length="573" mass="65677">MQQSDKELKENVKEKIKNKERSLKRSLKVVQLEESSAPKTSRKEEDTPSIVQVFKEYEPDGIRTVKIERAILQFICTATLPLSIVENRGFQNLMSILCPRFKIKSRTHFTRNSLVDLYNEYWTKVDEMLSGASHISFACDTWTSADNNHSILGLTAHFISKDMVPKFVVAAATPIKTRHTAENTKALLAKVLGTFNIGEEKIHMFVRDAATSMVATTNLLNMKSWDCFAHKIQLAVKDGLKILDSFENGSNSLIARLTSIVRKLKKSGVDKESFKEYQTLCDVPNRMLVKGIEVRWNSMYYMISRFLEVKKPLELFLLDHHKYPMLDSCDWDMMKKIAEVLKPLAMAIESVQNRYFSPISVVIPLYRVLLKKLEEGGSLIHVKRAIRTGLISRMRDYEENEELVMATIVDPRYKDAYFTTNRRELLVKKMEEIIISLRQPEPSPVHEESPEKDPENPFFSFWQSDLGRCTPSPNPLAIDARTKAMAEADEYLAQKPSFSIDPFEYWRSDINASKFPHIKMLACKYLSAPATSAECERLFSTAGLIVSDLRTSLTVENLEKLLFLHHNILILGF</sequence>
<dbReference type="Proteomes" id="UP000024635">
    <property type="component" value="Unassembled WGS sequence"/>
</dbReference>
<dbReference type="SUPFAM" id="SSF140996">
    <property type="entry name" value="Hermes dimerisation domain"/>
    <property type="match status" value="1"/>
</dbReference>
<evidence type="ECO:0000313" key="9">
    <source>
        <dbReference type="Proteomes" id="UP000024635"/>
    </source>
</evidence>
<dbReference type="SUPFAM" id="SSF53098">
    <property type="entry name" value="Ribonuclease H-like"/>
    <property type="match status" value="1"/>
</dbReference>
<dbReference type="GO" id="GO:0005634">
    <property type="term" value="C:nucleus"/>
    <property type="evidence" value="ECO:0007669"/>
    <property type="project" value="UniProtKB-SubCell"/>
</dbReference>
<reference evidence="9" key="1">
    <citation type="journal article" date="2015" name="Nat. Genet.">
        <title>The genome and transcriptome of the zoonotic hookworm Ancylostoma ceylanicum identify infection-specific gene families.</title>
        <authorList>
            <person name="Schwarz E.M."/>
            <person name="Hu Y."/>
            <person name="Antoshechkin I."/>
            <person name="Miller M.M."/>
            <person name="Sternberg P.W."/>
            <person name="Aroian R.V."/>
        </authorList>
    </citation>
    <scope>NUCLEOTIDE SEQUENCE</scope>
    <source>
        <strain evidence="9">HY135</strain>
    </source>
</reference>
<comment type="caution">
    <text evidence="8">The sequence shown here is derived from an EMBL/GenBank/DDBJ whole genome shotgun (WGS) entry which is preliminary data.</text>
</comment>
<comment type="subcellular location">
    <subcellularLocation>
        <location evidence="1">Nucleus</location>
    </subcellularLocation>
</comment>
<evidence type="ECO:0000256" key="6">
    <source>
        <dbReference type="SAM" id="MobiDB-lite"/>
    </source>
</evidence>
<proteinExistence type="predicted"/>
<dbReference type="InterPro" id="IPR008906">
    <property type="entry name" value="HATC_C_dom"/>
</dbReference>
<organism evidence="8 9">
    <name type="scientific">Ancylostoma ceylanicum</name>
    <dbReference type="NCBI Taxonomy" id="53326"/>
    <lineage>
        <taxon>Eukaryota</taxon>
        <taxon>Metazoa</taxon>
        <taxon>Ecdysozoa</taxon>
        <taxon>Nematoda</taxon>
        <taxon>Chromadorea</taxon>
        <taxon>Rhabditida</taxon>
        <taxon>Rhabditina</taxon>
        <taxon>Rhabditomorpha</taxon>
        <taxon>Strongyloidea</taxon>
        <taxon>Ancylostomatidae</taxon>
        <taxon>Ancylostomatinae</taxon>
        <taxon>Ancylostoma</taxon>
    </lineage>
</organism>